<sequence>MSYRDELKALGKAAGEAAVNIYSRFTAGQLSRDETVEALARLIASANSRAATLADTALAVDLMKQLGTAVPTQGITRPEGDIARLRKASSTVLEKANASPVPEAIIARLARSEALTAAAEAFSEAMRKNRKVKGWVRGVSPNGCQLCEWWWREGRVWPANHPMPTHKGCTCAPKPVVRKSIASTIKTRRMNNAG</sequence>
<protein>
    <submittedName>
        <fullName evidence="1">Uncharacterized protein</fullName>
    </submittedName>
</protein>
<evidence type="ECO:0000313" key="2">
    <source>
        <dbReference type="Proteomes" id="UP000586827"/>
    </source>
</evidence>
<dbReference type="EMBL" id="JABELX010000001">
    <property type="protein sequence ID" value="NNH69175.1"/>
    <property type="molecule type" value="Genomic_DNA"/>
</dbReference>
<organism evidence="1 2">
    <name type="scientific">Nocardia uniformis</name>
    <dbReference type="NCBI Taxonomy" id="53432"/>
    <lineage>
        <taxon>Bacteria</taxon>
        <taxon>Bacillati</taxon>
        <taxon>Actinomycetota</taxon>
        <taxon>Actinomycetes</taxon>
        <taxon>Mycobacteriales</taxon>
        <taxon>Nocardiaceae</taxon>
        <taxon>Nocardia</taxon>
    </lineage>
</organism>
<evidence type="ECO:0000313" key="1">
    <source>
        <dbReference type="EMBL" id="NNH69175.1"/>
    </source>
</evidence>
<keyword evidence="2" id="KW-1185">Reference proteome</keyword>
<dbReference type="RefSeq" id="WP_067526859.1">
    <property type="nucleotide sequence ID" value="NZ_JABELX010000001.1"/>
</dbReference>
<proteinExistence type="predicted"/>
<dbReference type="AlphaFoldDB" id="A0A849BYJ0"/>
<dbReference type="Proteomes" id="UP000586827">
    <property type="component" value="Unassembled WGS sequence"/>
</dbReference>
<comment type="caution">
    <text evidence="1">The sequence shown here is derived from an EMBL/GenBank/DDBJ whole genome shotgun (WGS) entry which is preliminary data.</text>
</comment>
<gene>
    <name evidence="1" type="ORF">HLB23_04705</name>
</gene>
<accession>A0A849BYJ0</accession>
<name>A0A849BYJ0_9NOCA</name>
<reference evidence="1 2" key="1">
    <citation type="submission" date="2020-05" db="EMBL/GenBank/DDBJ databases">
        <title>MicrobeNet Type strains.</title>
        <authorList>
            <person name="Nicholson A.C."/>
        </authorList>
    </citation>
    <scope>NUCLEOTIDE SEQUENCE [LARGE SCALE GENOMIC DNA]</scope>
    <source>
        <strain evidence="1 2">JCM 3224</strain>
    </source>
</reference>